<sequence>MMEEPTSPTGAAIRAAICQQPPISVVHLPPVQKKAGGGSGGYGGSATSSAARIVLAMLTPQSGDRSISKRRGLGALAEQVEVECSQPLLKGDTVRLLTDQEVRQRSKKAVDFFRESRDINRRTRTVEEIDQAMTEVRRRRAVDDEKKALEAEKRAKEEVLRAKKGPPKALMTEVKSEKPKVALARRVTVEDPTAASATFLSEETQGEKPRRANGLWREAQGQRLGEAEGRGRSDEQAAGREEGSHSGRPGRRKRPAGATSGQTGKHHRVICAERPEALKRRVLPLTESRTMSKDSETAR</sequence>
<dbReference type="Proteomes" id="UP000654075">
    <property type="component" value="Unassembled WGS sequence"/>
</dbReference>
<name>A0A813FL57_POLGL</name>
<evidence type="ECO:0000256" key="1">
    <source>
        <dbReference type="SAM" id="MobiDB-lite"/>
    </source>
</evidence>
<feature type="compositionally biased region" description="Basic and acidic residues" evidence="1">
    <location>
        <begin position="270"/>
        <end position="279"/>
    </location>
</feature>
<proteinExistence type="predicted"/>
<protein>
    <submittedName>
        <fullName evidence="2">Uncharacterized protein</fullName>
    </submittedName>
</protein>
<feature type="region of interest" description="Disordered" evidence="1">
    <location>
        <begin position="194"/>
        <end position="299"/>
    </location>
</feature>
<keyword evidence="3" id="KW-1185">Reference proteome</keyword>
<comment type="caution">
    <text evidence="2">The sequence shown here is derived from an EMBL/GenBank/DDBJ whole genome shotgun (WGS) entry which is preliminary data.</text>
</comment>
<dbReference type="EMBL" id="CAJNNV010025569">
    <property type="protein sequence ID" value="CAE8615138.1"/>
    <property type="molecule type" value="Genomic_DNA"/>
</dbReference>
<gene>
    <name evidence="2" type="ORF">PGLA1383_LOCUS32851</name>
</gene>
<feature type="compositionally biased region" description="Basic and acidic residues" evidence="1">
    <location>
        <begin position="225"/>
        <end position="245"/>
    </location>
</feature>
<dbReference type="AlphaFoldDB" id="A0A813FL57"/>
<organism evidence="2 3">
    <name type="scientific">Polarella glacialis</name>
    <name type="common">Dinoflagellate</name>
    <dbReference type="NCBI Taxonomy" id="89957"/>
    <lineage>
        <taxon>Eukaryota</taxon>
        <taxon>Sar</taxon>
        <taxon>Alveolata</taxon>
        <taxon>Dinophyceae</taxon>
        <taxon>Suessiales</taxon>
        <taxon>Suessiaceae</taxon>
        <taxon>Polarella</taxon>
    </lineage>
</organism>
<evidence type="ECO:0000313" key="3">
    <source>
        <dbReference type="Proteomes" id="UP000654075"/>
    </source>
</evidence>
<feature type="compositionally biased region" description="Basic and acidic residues" evidence="1">
    <location>
        <begin position="290"/>
        <end position="299"/>
    </location>
</feature>
<accession>A0A813FL57</accession>
<evidence type="ECO:0000313" key="2">
    <source>
        <dbReference type="EMBL" id="CAE8615138.1"/>
    </source>
</evidence>
<reference evidence="2" key="1">
    <citation type="submission" date="2021-02" db="EMBL/GenBank/DDBJ databases">
        <authorList>
            <person name="Dougan E. K."/>
            <person name="Rhodes N."/>
            <person name="Thang M."/>
            <person name="Chan C."/>
        </authorList>
    </citation>
    <scope>NUCLEOTIDE SEQUENCE</scope>
</reference>